<dbReference type="Pfam" id="PF08818">
    <property type="entry name" value="DUF1801"/>
    <property type="match status" value="1"/>
</dbReference>
<accession>A0A5R9F085</accession>
<reference evidence="2 3" key="1">
    <citation type="submission" date="2019-04" db="EMBL/GenBank/DDBJ databases">
        <title>Bacillus caeni sp. nov., a bacterium isolated from mangrove sediment.</title>
        <authorList>
            <person name="Huang H."/>
            <person name="Mo K."/>
            <person name="Hu Y."/>
        </authorList>
    </citation>
    <scope>NUCLEOTIDE SEQUENCE [LARGE SCALE GENOMIC DNA]</scope>
    <source>
        <strain evidence="2 3">HB172195</strain>
    </source>
</reference>
<dbReference type="OrthoDB" id="214150at2"/>
<dbReference type="EMBL" id="SWLG01000008">
    <property type="protein sequence ID" value="TLS36927.1"/>
    <property type="molecule type" value="Genomic_DNA"/>
</dbReference>
<comment type="caution">
    <text evidence="2">The sequence shown here is derived from an EMBL/GenBank/DDBJ whole genome shotgun (WGS) entry which is preliminary data.</text>
</comment>
<dbReference type="PIRSF" id="PIRSF021308">
    <property type="entry name" value="UCP021308"/>
    <property type="match status" value="1"/>
</dbReference>
<proteinExistence type="predicted"/>
<dbReference type="Pfam" id="PF13376">
    <property type="entry name" value="OmdA"/>
    <property type="match status" value="1"/>
</dbReference>
<evidence type="ECO:0000313" key="3">
    <source>
        <dbReference type="Proteomes" id="UP000308230"/>
    </source>
</evidence>
<evidence type="ECO:0000259" key="1">
    <source>
        <dbReference type="Pfam" id="PF08818"/>
    </source>
</evidence>
<dbReference type="InterPro" id="IPR016786">
    <property type="entry name" value="YdeI_bac"/>
</dbReference>
<sequence>MANSRTNPKVDGFIRKSKQWKEEFEKLRNIVLACDLTEEIKWKHPTYMFEDNNIVTIHGFKEYCALLFHKGALLKDPQGILIQQTENVQAARQIRFTNVQAIMEMESAIKDYIDEAIEVEKAGLKVDFKKTTEYSMPEELQNKFDEIPDLKTAFEALTPGRQRAYILYFSKAKQSKTRESRVEKYTQHILDGKGLND</sequence>
<protein>
    <recommendedName>
        <fullName evidence="1">YdhG-like domain-containing protein</fullName>
    </recommendedName>
</protein>
<name>A0A5R9F085_9BACL</name>
<dbReference type="Gene3D" id="3.90.1150.200">
    <property type="match status" value="1"/>
</dbReference>
<evidence type="ECO:0000313" key="2">
    <source>
        <dbReference type="EMBL" id="TLS36927.1"/>
    </source>
</evidence>
<dbReference type="AlphaFoldDB" id="A0A5R9F085"/>
<gene>
    <name evidence="2" type="ORF">FCL54_13300</name>
</gene>
<dbReference type="InterPro" id="IPR014922">
    <property type="entry name" value="YdhG-like"/>
</dbReference>
<organism evidence="2 3">
    <name type="scientific">Exobacillus caeni</name>
    <dbReference type="NCBI Taxonomy" id="2574798"/>
    <lineage>
        <taxon>Bacteria</taxon>
        <taxon>Bacillati</taxon>
        <taxon>Bacillota</taxon>
        <taxon>Bacilli</taxon>
        <taxon>Bacillales</taxon>
        <taxon>Guptibacillaceae</taxon>
        <taxon>Exobacillus</taxon>
    </lineage>
</organism>
<dbReference type="SUPFAM" id="SSF159888">
    <property type="entry name" value="YdhG-like"/>
    <property type="match status" value="1"/>
</dbReference>
<feature type="domain" description="YdhG-like" evidence="1">
    <location>
        <begin position="20"/>
        <end position="117"/>
    </location>
</feature>
<dbReference type="RefSeq" id="WP_138127124.1">
    <property type="nucleotide sequence ID" value="NZ_SWLG01000008.1"/>
</dbReference>
<keyword evidence="3" id="KW-1185">Reference proteome</keyword>
<dbReference type="Proteomes" id="UP000308230">
    <property type="component" value="Unassembled WGS sequence"/>
</dbReference>